<name>A0A1F8DX35_9BACT</name>
<dbReference type="Gene3D" id="1.10.10.10">
    <property type="entry name" value="Winged helix-like DNA-binding domain superfamily/Winged helix DNA-binding domain"/>
    <property type="match status" value="1"/>
</dbReference>
<dbReference type="SUPFAM" id="SSF88659">
    <property type="entry name" value="Sigma3 and sigma4 domains of RNA polymerase sigma factors"/>
    <property type="match status" value="1"/>
</dbReference>
<dbReference type="Pfam" id="PF04545">
    <property type="entry name" value="Sigma70_r4"/>
    <property type="match status" value="1"/>
</dbReference>
<accession>A0A1F8DX35</accession>
<dbReference type="PROSITE" id="PS00716">
    <property type="entry name" value="SIGMA70_2"/>
    <property type="match status" value="1"/>
</dbReference>
<dbReference type="InterPro" id="IPR013324">
    <property type="entry name" value="RNA_pol_sigma_r3/r4-like"/>
</dbReference>
<dbReference type="InterPro" id="IPR050239">
    <property type="entry name" value="Sigma-70_RNA_pol_init_factors"/>
</dbReference>
<dbReference type="PANTHER" id="PTHR30603">
    <property type="entry name" value="RNA POLYMERASE SIGMA FACTOR RPO"/>
    <property type="match status" value="1"/>
</dbReference>
<dbReference type="PRINTS" id="PR00046">
    <property type="entry name" value="SIGMA70FCT"/>
</dbReference>
<evidence type="ECO:0000313" key="3">
    <source>
        <dbReference type="Proteomes" id="UP000176422"/>
    </source>
</evidence>
<reference evidence="2 3" key="1">
    <citation type="journal article" date="2016" name="Nat. Commun.">
        <title>Thousands of microbial genomes shed light on interconnected biogeochemical processes in an aquifer system.</title>
        <authorList>
            <person name="Anantharaman K."/>
            <person name="Brown C.T."/>
            <person name="Hug L.A."/>
            <person name="Sharon I."/>
            <person name="Castelle C.J."/>
            <person name="Probst A.J."/>
            <person name="Thomas B.C."/>
            <person name="Singh A."/>
            <person name="Wilkins M.J."/>
            <person name="Karaoz U."/>
            <person name="Brodie E.L."/>
            <person name="Williams K.H."/>
            <person name="Hubbard S.S."/>
            <person name="Banfield J.F."/>
        </authorList>
    </citation>
    <scope>NUCLEOTIDE SEQUENCE [LARGE SCALE GENOMIC DNA]</scope>
</reference>
<dbReference type="STRING" id="1802559.A2372_01660"/>
<dbReference type="InterPro" id="IPR000943">
    <property type="entry name" value="RNA_pol_sigma70"/>
</dbReference>
<dbReference type="PANTHER" id="PTHR30603:SF47">
    <property type="entry name" value="RNA POLYMERASE SIGMA FACTOR SIGD, CHLOROPLASTIC"/>
    <property type="match status" value="1"/>
</dbReference>
<feature type="domain" description="RNA polymerase sigma-70" evidence="1">
    <location>
        <begin position="225"/>
        <end position="251"/>
    </location>
</feature>
<organism evidence="2 3">
    <name type="scientific">Candidatus Wolfebacteria bacterium RIFOXYB1_FULL_54_12</name>
    <dbReference type="NCBI Taxonomy" id="1802559"/>
    <lineage>
        <taxon>Bacteria</taxon>
        <taxon>Candidatus Wolfeibacteriota</taxon>
    </lineage>
</organism>
<gene>
    <name evidence="2" type="ORF">A2372_01660</name>
</gene>
<dbReference type="AlphaFoldDB" id="A0A1F8DX35"/>
<proteinExistence type="predicted"/>
<dbReference type="EMBL" id="MGIT01000001">
    <property type="protein sequence ID" value="OGM93103.1"/>
    <property type="molecule type" value="Genomic_DNA"/>
</dbReference>
<dbReference type="GO" id="GO:0003700">
    <property type="term" value="F:DNA-binding transcription factor activity"/>
    <property type="evidence" value="ECO:0007669"/>
    <property type="project" value="InterPro"/>
</dbReference>
<dbReference type="GO" id="GO:0006352">
    <property type="term" value="P:DNA-templated transcription initiation"/>
    <property type="evidence" value="ECO:0007669"/>
    <property type="project" value="InterPro"/>
</dbReference>
<protein>
    <recommendedName>
        <fullName evidence="1">RNA polymerase sigma-70 domain-containing protein</fullName>
    </recommendedName>
</protein>
<evidence type="ECO:0000259" key="1">
    <source>
        <dbReference type="PROSITE" id="PS00716"/>
    </source>
</evidence>
<comment type="caution">
    <text evidence="2">The sequence shown here is derived from an EMBL/GenBank/DDBJ whole genome shotgun (WGS) entry which is preliminary data.</text>
</comment>
<sequence length="265" mass="30670">MKNFTKEELEKLKRIAKMLHLSGIPTSWIAKVLGINPRTIKRVADKSVRGRRPVRGKAFQKVIRIYAHHNYFYFQNKKDRESQCAKKLIEEWLGVEAVTTTFRSLDMLIAALRMPAHAPEQREYVELLGEIFNCRIKEAHLSANNLWSNYLSDISAENILPPRNTVELEKSFAAYAADAIRIHVAPRWSATAHQCIDHALETLPPRKARIIRMRFSIGTGKPAQTLQQTADEFNVSKESIWQVERRVLQDLRHPKNGLEHLMRKK</sequence>
<dbReference type="Proteomes" id="UP000176422">
    <property type="component" value="Unassembled WGS sequence"/>
</dbReference>
<evidence type="ECO:0000313" key="2">
    <source>
        <dbReference type="EMBL" id="OGM93103.1"/>
    </source>
</evidence>
<dbReference type="InterPro" id="IPR036388">
    <property type="entry name" value="WH-like_DNA-bd_sf"/>
</dbReference>
<dbReference type="InterPro" id="IPR007630">
    <property type="entry name" value="RNA_pol_sigma70_r4"/>
</dbReference>